<dbReference type="GO" id="GO:0003700">
    <property type="term" value="F:DNA-binding transcription factor activity"/>
    <property type="evidence" value="ECO:0007669"/>
    <property type="project" value="InterPro"/>
</dbReference>
<dbReference type="Gene3D" id="1.20.120.530">
    <property type="entry name" value="GntR ligand-binding domain-like"/>
    <property type="match status" value="1"/>
</dbReference>
<protein>
    <submittedName>
        <fullName evidence="5">GntR family transcriptional regulator</fullName>
    </submittedName>
</protein>
<dbReference type="AlphaFoldDB" id="A0A8A7K698"/>
<organism evidence="5 6">
    <name type="scientific">Iocasia fonsfrigidae</name>
    <dbReference type="NCBI Taxonomy" id="2682810"/>
    <lineage>
        <taxon>Bacteria</taxon>
        <taxon>Bacillati</taxon>
        <taxon>Bacillota</taxon>
        <taxon>Clostridia</taxon>
        <taxon>Halanaerobiales</taxon>
        <taxon>Halanaerobiaceae</taxon>
        <taxon>Iocasia</taxon>
    </lineage>
</organism>
<dbReference type="Proteomes" id="UP000665020">
    <property type="component" value="Chromosome"/>
</dbReference>
<evidence type="ECO:0000256" key="2">
    <source>
        <dbReference type="ARBA" id="ARBA00023125"/>
    </source>
</evidence>
<dbReference type="SMART" id="SM00895">
    <property type="entry name" value="FCD"/>
    <property type="match status" value="1"/>
</dbReference>
<reference evidence="5" key="1">
    <citation type="submission" date="2019-12" db="EMBL/GenBank/DDBJ databases">
        <authorList>
            <person name="zhang j."/>
            <person name="sun C.M."/>
        </authorList>
    </citation>
    <scope>NUCLEOTIDE SEQUENCE</scope>
    <source>
        <strain evidence="5">NS-1</strain>
    </source>
</reference>
<dbReference type="InterPro" id="IPR008920">
    <property type="entry name" value="TF_FadR/GntR_C"/>
</dbReference>
<dbReference type="RefSeq" id="WP_125988583.1">
    <property type="nucleotide sequence ID" value="NZ_CP046640.1"/>
</dbReference>
<dbReference type="EMBL" id="CP046640">
    <property type="protein sequence ID" value="QTL97303.1"/>
    <property type="molecule type" value="Genomic_DNA"/>
</dbReference>
<proteinExistence type="predicted"/>
<dbReference type="PANTHER" id="PTHR43537">
    <property type="entry name" value="TRANSCRIPTIONAL REGULATOR, GNTR FAMILY"/>
    <property type="match status" value="1"/>
</dbReference>
<dbReference type="PANTHER" id="PTHR43537:SF5">
    <property type="entry name" value="UXU OPERON TRANSCRIPTIONAL REGULATOR"/>
    <property type="match status" value="1"/>
</dbReference>
<dbReference type="Pfam" id="PF07729">
    <property type="entry name" value="FCD"/>
    <property type="match status" value="1"/>
</dbReference>
<dbReference type="PRINTS" id="PR00035">
    <property type="entry name" value="HTHGNTR"/>
</dbReference>
<dbReference type="SUPFAM" id="SSF48008">
    <property type="entry name" value="GntR ligand-binding domain-like"/>
    <property type="match status" value="1"/>
</dbReference>
<dbReference type="KEGG" id="ifn:GM661_04550"/>
<dbReference type="InterPro" id="IPR011711">
    <property type="entry name" value="GntR_C"/>
</dbReference>
<keyword evidence="3" id="KW-0804">Transcription</keyword>
<dbReference type="InterPro" id="IPR036390">
    <property type="entry name" value="WH_DNA-bd_sf"/>
</dbReference>
<evidence type="ECO:0000256" key="3">
    <source>
        <dbReference type="ARBA" id="ARBA00023163"/>
    </source>
</evidence>
<keyword evidence="1" id="KW-0805">Transcription regulation</keyword>
<feature type="domain" description="HTH gntR-type" evidence="4">
    <location>
        <begin position="8"/>
        <end position="76"/>
    </location>
</feature>
<evidence type="ECO:0000259" key="4">
    <source>
        <dbReference type="PROSITE" id="PS50949"/>
    </source>
</evidence>
<sequence>MKPIKKRESLSRQVFEQLKQQIITGKWEPGEKIPSENELSEMLNVSRVTIREALQTLVALDLLEKKQGEGTFVKELSGETYIDALLPTFVNLKRSKSFSVHEYRKIIEVGAIELVVERVTDEDIVELKKILNNMKKYKDDLERFALEDLNFHLTLCQITKNPIIEKANFLMKDYLKETMSEIIKTMGSEDGIRYHGEIIEAIENKDKEAAKELMEKHLDNNLNYI</sequence>
<dbReference type="FunFam" id="1.10.10.10:FF:000079">
    <property type="entry name" value="GntR family transcriptional regulator"/>
    <property type="match status" value="1"/>
</dbReference>
<evidence type="ECO:0000313" key="6">
    <source>
        <dbReference type="Proteomes" id="UP000665020"/>
    </source>
</evidence>
<name>A0A8A7K698_9FIRM</name>
<dbReference type="InterPro" id="IPR000524">
    <property type="entry name" value="Tscrpt_reg_HTH_GntR"/>
</dbReference>
<keyword evidence="2" id="KW-0238">DNA-binding</keyword>
<evidence type="ECO:0000313" key="5">
    <source>
        <dbReference type="EMBL" id="QTL97303.1"/>
    </source>
</evidence>
<dbReference type="GO" id="GO:0003677">
    <property type="term" value="F:DNA binding"/>
    <property type="evidence" value="ECO:0007669"/>
    <property type="project" value="UniProtKB-KW"/>
</dbReference>
<keyword evidence="6" id="KW-1185">Reference proteome</keyword>
<dbReference type="Gene3D" id="1.10.10.10">
    <property type="entry name" value="Winged helix-like DNA-binding domain superfamily/Winged helix DNA-binding domain"/>
    <property type="match status" value="1"/>
</dbReference>
<dbReference type="InterPro" id="IPR036388">
    <property type="entry name" value="WH-like_DNA-bd_sf"/>
</dbReference>
<dbReference type="CDD" id="cd07377">
    <property type="entry name" value="WHTH_GntR"/>
    <property type="match status" value="1"/>
</dbReference>
<dbReference type="PROSITE" id="PS50949">
    <property type="entry name" value="HTH_GNTR"/>
    <property type="match status" value="1"/>
</dbReference>
<dbReference type="Pfam" id="PF00392">
    <property type="entry name" value="GntR"/>
    <property type="match status" value="1"/>
</dbReference>
<accession>A0A8A7K698</accession>
<dbReference type="SUPFAM" id="SSF46785">
    <property type="entry name" value="Winged helix' DNA-binding domain"/>
    <property type="match status" value="1"/>
</dbReference>
<gene>
    <name evidence="5" type="ORF">GM661_04550</name>
</gene>
<evidence type="ECO:0000256" key="1">
    <source>
        <dbReference type="ARBA" id="ARBA00023015"/>
    </source>
</evidence>
<dbReference type="SMART" id="SM00345">
    <property type="entry name" value="HTH_GNTR"/>
    <property type="match status" value="1"/>
</dbReference>